<dbReference type="Proteomes" id="UP000692954">
    <property type="component" value="Unassembled WGS sequence"/>
</dbReference>
<protein>
    <submittedName>
        <fullName evidence="1">Uncharacterized protein</fullName>
    </submittedName>
</protein>
<keyword evidence="2" id="KW-1185">Reference proteome</keyword>
<accession>A0A8S1PWL8</accession>
<proteinExistence type="predicted"/>
<comment type="caution">
    <text evidence="1">The sequence shown here is derived from an EMBL/GenBank/DDBJ whole genome shotgun (WGS) entry which is preliminary data.</text>
</comment>
<dbReference type="OrthoDB" id="313601at2759"/>
<dbReference type="AlphaFoldDB" id="A0A8S1PWL8"/>
<gene>
    <name evidence="1" type="ORF">PSON_ATCC_30995.1.T0890121</name>
</gene>
<sequence length="442" mass="53240">MNTLNKEVIAKVFDFYCKQQYVQGQHATFERQQYEASIFTIGKWMHFCKDFQIKAKNQRILELFKKYAKNQKELNYESFIQLLNMIAIEQGYDQEQFIVNLGLDNWKLCQQKMKPFQKPFQMRDQEERIKEVKYEYKIFHPNVKDDEQIKQILQQRKEQSEYIKQLERERKAYYKLQFELKHSTKSQLIQKYPNMINLIEKLPNPSKPTTCSYMNRSKINSQNALEQKKSGLTWESLNNLPLAQDFVRNLVDDEEDQFLQEYQLNSKQSSVNRHKPLQIQQIDRQKRSFSDYNKVQPKINLSYDQIPKTQNQNRQQLIILNERQGLKVKALLENLDNSNEKPYINHNIERHQDSLQVTKKKLLHQQQLQNYQNYSVELTRERQNSQMLNNISLQNEKQNPNKISNQIQKRVYEIQGIQATKEKNLLNSVVSYQREKIKKQQK</sequence>
<reference evidence="1" key="1">
    <citation type="submission" date="2021-01" db="EMBL/GenBank/DDBJ databases">
        <authorList>
            <consortium name="Genoscope - CEA"/>
            <person name="William W."/>
        </authorList>
    </citation>
    <scope>NUCLEOTIDE SEQUENCE</scope>
</reference>
<organism evidence="1 2">
    <name type="scientific">Paramecium sonneborni</name>
    <dbReference type="NCBI Taxonomy" id="65129"/>
    <lineage>
        <taxon>Eukaryota</taxon>
        <taxon>Sar</taxon>
        <taxon>Alveolata</taxon>
        <taxon>Ciliophora</taxon>
        <taxon>Intramacronucleata</taxon>
        <taxon>Oligohymenophorea</taxon>
        <taxon>Peniculida</taxon>
        <taxon>Parameciidae</taxon>
        <taxon>Paramecium</taxon>
    </lineage>
</organism>
<name>A0A8S1PWL8_9CILI</name>
<evidence type="ECO:0000313" key="2">
    <source>
        <dbReference type="Proteomes" id="UP000692954"/>
    </source>
</evidence>
<dbReference type="EMBL" id="CAJJDN010000089">
    <property type="protein sequence ID" value="CAD8107650.1"/>
    <property type="molecule type" value="Genomic_DNA"/>
</dbReference>
<evidence type="ECO:0000313" key="1">
    <source>
        <dbReference type="EMBL" id="CAD8107650.1"/>
    </source>
</evidence>